<reference evidence="2 3" key="1">
    <citation type="submission" date="2019-02" db="EMBL/GenBank/DDBJ databases">
        <title>Bacterial novel species isolated from soil.</title>
        <authorList>
            <person name="Jung H.-Y."/>
        </authorList>
    </citation>
    <scope>NUCLEOTIDE SEQUENCE [LARGE SCALE GENOMIC DNA]</scope>
    <source>
        <strain evidence="2 3">1-3-3-3</strain>
    </source>
</reference>
<name>A0A4Q5L7H9_9BACT</name>
<gene>
    <name evidence="2" type="ORF">EWM57_18125</name>
</gene>
<feature type="domain" description="Secretion system C-terminal sorting" evidence="1">
    <location>
        <begin position="421"/>
        <end position="485"/>
    </location>
</feature>
<evidence type="ECO:0000313" key="3">
    <source>
        <dbReference type="Proteomes" id="UP000294155"/>
    </source>
</evidence>
<evidence type="ECO:0000259" key="1">
    <source>
        <dbReference type="Pfam" id="PF18962"/>
    </source>
</evidence>
<dbReference type="AlphaFoldDB" id="A0A4Q5L7H9"/>
<dbReference type="NCBIfam" id="TIGR04183">
    <property type="entry name" value="Por_Secre_tail"/>
    <property type="match status" value="1"/>
</dbReference>
<evidence type="ECO:0000313" key="2">
    <source>
        <dbReference type="EMBL" id="RYU76768.1"/>
    </source>
</evidence>
<comment type="caution">
    <text evidence="2">The sequence shown here is derived from an EMBL/GenBank/DDBJ whole genome shotgun (WGS) entry which is preliminary data.</text>
</comment>
<dbReference type="RefSeq" id="WP_129922668.1">
    <property type="nucleotide sequence ID" value="NZ_SEWE01000052.1"/>
</dbReference>
<dbReference type="EMBL" id="SEWE01000052">
    <property type="protein sequence ID" value="RYU76768.1"/>
    <property type="molecule type" value="Genomic_DNA"/>
</dbReference>
<proteinExistence type="predicted"/>
<organism evidence="2 3">
    <name type="scientific">Hymenobacter persicinus</name>
    <dbReference type="NCBI Taxonomy" id="2025506"/>
    <lineage>
        <taxon>Bacteria</taxon>
        <taxon>Pseudomonadati</taxon>
        <taxon>Bacteroidota</taxon>
        <taxon>Cytophagia</taxon>
        <taxon>Cytophagales</taxon>
        <taxon>Hymenobacteraceae</taxon>
        <taxon>Hymenobacter</taxon>
    </lineage>
</organism>
<protein>
    <submittedName>
        <fullName evidence="2">T9SS type A sorting domain-containing protein</fullName>
    </submittedName>
</protein>
<accession>A0A4Q5L7H9</accession>
<dbReference type="Proteomes" id="UP000294155">
    <property type="component" value="Unassembled WGS sequence"/>
</dbReference>
<sequence>MNHRYLLLLLGVCLSYLPIQAQNWRPFRPNGDVHAFRGASADTVLTLRLDSAAVSGSDSVYYFNRIMRPASSSTWKKSVNNQFGQQLRYNVATRTYALYWNGGPTPVLTLDKFLVLKPFVPVGTTWASIDTDVGRQTTLLSRGTMLLDGVTDSIVTFRVDNAQNVVLSKNYGLVSGPKDMILGFSTARMLTLARRPAPAARTYYNPLTLLDLQVGDELGYQQQPYSAGPFPCYTGMHLSRVLSRQVTADSLIYTFQQQSRTTYSSAPGCSGGSPVTTPVATVRLAASLRTGVWRGRGASFMTPLNADLLTYAYRASPFLNAFDVALPIVLTQPLGSCLPVPLRQRRLYRLSGTSSEFRSGLDALAWEQQVSQGAGVTGQNEHWLVYSRRTVNNTPVVCGSRADFATLLPTKAAQGLTPLQVYPNPATSTATLLLPAPARAATPVRLLDALGRVVRTQLLPVGQTTAALPLAGLAPGLYLVEVQMAGQLPQHIQLQYQP</sequence>
<dbReference type="Pfam" id="PF18962">
    <property type="entry name" value="Por_Secre_tail"/>
    <property type="match status" value="1"/>
</dbReference>
<dbReference type="OrthoDB" id="867215at2"/>
<dbReference type="InterPro" id="IPR026444">
    <property type="entry name" value="Secre_tail"/>
</dbReference>
<keyword evidence="3" id="KW-1185">Reference proteome</keyword>